<comment type="caution">
    <text evidence="1">The sequence shown here is derived from an EMBL/GenBank/DDBJ whole genome shotgun (WGS) entry which is preliminary data.</text>
</comment>
<organism evidence="1 2">
    <name type="scientific">Salix dunnii</name>
    <dbReference type="NCBI Taxonomy" id="1413687"/>
    <lineage>
        <taxon>Eukaryota</taxon>
        <taxon>Viridiplantae</taxon>
        <taxon>Streptophyta</taxon>
        <taxon>Embryophyta</taxon>
        <taxon>Tracheophyta</taxon>
        <taxon>Spermatophyta</taxon>
        <taxon>Magnoliopsida</taxon>
        <taxon>eudicotyledons</taxon>
        <taxon>Gunneridae</taxon>
        <taxon>Pentapetalae</taxon>
        <taxon>rosids</taxon>
        <taxon>fabids</taxon>
        <taxon>Malpighiales</taxon>
        <taxon>Salicaceae</taxon>
        <taxon>Saliceae</taxon>
        <taxon>Salix</taxon>
    </lineage>
</organism>
<gene>
    <name evidence="1" type="ORF">SADUNF_Sadunf18G0047400</name>
</gene>
<accession>A0A835J3C8</accession>
<dbReference type="Proteomes" id="UP000657918">
    <property type="component" value="Unassembled WGS sequence"/>
</dbReference>
<protein>
    <submittedName>
        <fullName evidence="1">Uncharacterized protein</fullName>
    </submittedName>
</protein>
<reference evidence="1 2" key="1">
    <citation type="submission" date="2020-10" db="EMBL/GenBank/DDBJ databases">
        <title>Plant Genome Project.</title>
        <authorList>
            <person name="Zhang R.-G."/>
        </authorList>
    </citation>
    <scope>NUCLEOTIDE SEQUENCE [LARGE SCALE GENOMIC DNA]</scope>
    <source>
        <strain evidence="1">FAFU-HL-1</strain>
        <tissue evidence="1">Leaf</tissue>
    </source>
</reference>
<keyword evidence="2" id="KW-1185">Reference proteome</keyword>
<proteinExistence type="predicted"/>
<sequence>MYSIQMRTRGGRGANDLVDYEINLEDYEVKSIRILVTESESLNQRTSEEVYGVKSIENLVKESESLNQRINEEVYGSIEEDDLQKKALFKSTNRLRNSLLPKDELKLAIPFLLLIAQH</sequence>
<name>A0A835J3C8_9ROSI</name>
<dbReference type="AlphaFoldDB" id="A0A835J3C8"/>
<dbReference type="EMBL" id="JADGMS010000018">
    <property type="protein sequence ID" value="KAF9662382.1"/>
    <property type="molecule type" value="Genomic_DNA"/>
</dbReference>
<evidence type="ECO:0000313" key="1">
    <source>
        <dbReference type="EMBL" id="KAF9662382.1"/>
    </source>
</evidence>
<evidence type="ECO:0000313" key="2">
    <source>
        <dbReference type="Proteomes" id="UP000657918"/>
    </source>
</evidence>